<dbReference type="GO" id="GO:0019288">
    <property type="term" value="P:isopentenyl diphosphate biosynthetic process, methylerythritol 4-phosphate pathway"/>
    <property type="evidence" value="ECO:0007669"/>
    <property type="project" value="InterPro"/>
</dbReference>
<evidence type="ECO:0000313" key="7">
    <source>
        <dbReference type="Proteomes" id="UP000297288"/>
    </source>
</evidence>
<dbReference type="PANTHER" id="PTHR30426:SF0">
    <property type="entry name" value="4-HYDROXY-3-METHYLBUT-2-ENYL DIPHOSPHATE REDUCTASE"/>
    <property type="match status" value="1"/>
</dbReference>
<protein>
    <submittedName>
        <fullName evidence="6">4-hydroxy-3-methylbut-2-enyl diphosphate reductase</fullName>
        <ecNumber evidence="6">1.17.7.4</ecNumber>
    </submittedName>
</protein>
<gene>
    <name evidence="6" type="primary">ispH</name>
    <name evidence="6" type="ORF">E4650_00345</name>
</gene>
<keyword evidence="6" id="KW-0560">Oxidoreductase</keyword>
<keyword evidence="2" id="KW-0004">4Fe-4S</keyword>
<reference evidence="6 7" key="1">
    <citation type="submission" date="2019-04" db="EMBL/GenBank/DDBJ databases">
        <title>Draft genome sequence data and analysis of a Fermenting Bacterium, Geotoga petraea strain HO-Geo1, isolated from heavy-oil petroleum reservoir in Russia.</title>
        <authorList>
            <person name="Grouzdev D.S."/>
            <person name="Semenova E.M."/>
            <person name="Sokolova D.S."/>
            <person name="Tourova T.P."/>
            <person name="Poltaraus A.B."/>
            <person name="Nazina T.N."/>
        </authorList>
    </citation>
    <scope>NUCLEOTIDE SEQUENCE [LARGE SCALE GENOMIC DNA]</scope>
    <source>
        <strain evidence="6 7">HO-Geo1</strain>
    </source>
</reference>
<evidence type="ECO:0000256" key="3">
    <source>
        <dbReference type="ARBA" id="ARBA00022723"/>
    </source>
</evidence>
<dbReference type="GO" id="GO:0050992">
    <property type="term" value="P:dimethylallyl diphosphate biosynthetic process"/>
    <property type="evidence" value="ECO:0007669"/>
    <property type="project" value="InterPro"/>
</dbReference>
<dbReference type="InterPro" id="IPR003451">
    <property type="entry name" value="LytB/IspH"/>
</dbReference>
<dbReference type="AlphaFoldDB" id="A0A4Z0W2A7"/>
<dbReference type="Proteomes" id="UP000297288">
    <property type="component" value="Unassembled WGS sequence"/>
</dbReference>
<evidence type="ECO:0000256" key="5">
    <source>
        <dbReference type="ARBA" id="ARBA00023014"/>
    </source>
</evidence>
<accession>A0A4Z0W2A7</accession>
<organism evidence="6 7">
    <name type="scientific">Geotoga petraea</name>
    <dbReference type="NCBI Taxonomy" id="28234"/>
    <lineage>
        <taxon>Bacteria</taxon>
        <taxon>Thermotogati</taxon>
        <taxon>Thermotogota</taxon>
        <taxon>Thermotogae</taxon>
        <taxon>Petrotogales</taxon>
        <taxon>Petrotogaceae</taxon>
        <taxon>Geotoga</taxon>
    </lineage>
</organism>
<dbReference type="OrthoDB" id="9777362at2"/>
<comment type="cofactor">
    <cofactor evidence="1">
        <name>[4Fe-4S] cluster</name>
        <dbReference type="ChEBI" id="CHEBI:49883"/>
    </cofactor>
</comment>
<evidence type="ECO:0000256" key="2">
    <source>
        <dbReference type="ARBA" id="ARBA00022485"/>
    </source>
</evidence>
<keyword evidence="5" id="KW-0411">Iron-sulfur</keyword>
<dbReference type="GO" id="GO:0051745">
    <property type="term" value="F:4-hydroxy-3-methylbut-2-enyl diphosphate reductase activity"/>
    <property type="evidence" value="ECO:0007669"/>
    <property type="project" value="UniProtKB-EC"/>
</dbReference>
<dbReference type="EMBL" id="SRME01000001">
    <property type="protein sequence ID" value="TGG88689.1"/>
    <property type="molecule type" value="Genomic_DNA"/>
</dbReference>
<keyword evidence="3" id="KW-0479">Metal-binding</keyword>
<dbReference type="EC" id="1.17.7.4" evidence="6"/>
<evidence type="ECO:0000313" key="6">
    <source>
        <dbReference type="EMBL" id="TGG88689.1"/>
    </source>
</evidence>
<dbReference type="CDD" id="cd13944">
    <property type="entry name" value="lytB_ispH"/>
    <property type="match status" value="1"/>
</dbReference>
<name>A0A4Z0W2A7_9BACT</name>
<keyword evidence="4" id="KW-0408">Iron</keyword>
<proteinExistence type="predicted"/>
<comment type="caution">
    <text evidence="6">The sequence shown here is derived from an EMBL/GenBank/DDBJ whole genome shotgun (WGS) entry which is preliminary data.</text>
</comment>
<evidence type="ECO:0000256" key="1">
    <source>
        <dbReference type="ARBA" id="ARBA00001966"/>
    </source>
</evidence>
<sequence length="290" mass="33226">MVILMKVKVAEKVGFCYGVNRAYNKTNEMLKKDNKKTYLFGELVHNKIVVQNLKNSGINIFKDINKLPTDSKTSKVIIRAHGITLEERRILEDNFDEVIDLTCPIVSNMTSFVIKKQKEGYFIVVYGSKQHPEMRALKGSVDQSKIKITKDIHKENYKKVCIVSQTTVDIKSFKNFYTEYLKTNDFSDIIIKNTICIETSKREIEAKKIANWADKVIVLGGKNSSNTKKLVNISKTINEKTLHIEEIEELKNKDLSCEKLGILTGTSTAIWTLKELTEYLKNKYSAEILD</sequence>
<evidence type="ECO:0000256" key="4">
    <source>
        <dbReference type="ARBA" id="ARBA00023004"/>
    </source>
</evidence>
<dbReference type="PANTHER" id="PTHR30426">
    <property type="entry name" value="4-HYDROXY-3-METHYLBUT-2-ENYL DIPHOSPHATE REDUCTASE"/>
    <property type="match status" value="1"/>
</dbReference>
<dbReference type="Gene3D" id="3.40.50.11270">
    <property type="match status" value="1"/>
</dbReference>
<dbReference type="GO" id="GO:0051539">
    <property type="term" value="F:4 iron, 4 sulfur cluster binding"/>
    <property type="evidence" value="ECO:0007669"/>
    <property type="project" value="UniProtKB-KW"/>
</dbReference>
<dbReference type="GO" id="GO:0046872">
    <property type="term" value="F:metal ion binding"/>
    <property type="evidence" value="ECO:0007669"/>
    <property type="project" value="UniProtKB-KW"/>
</dbReference>
<dbReference type="Gene3D" id="3.40.1010.20">
    <property type="entry name" value="4-hydroxy-3-methylbut-2-enyl diphosphate reductase, catalytic domain"/>
    <property type="match status" value="2"/>
</dbReference>
<dbReference type="Pfam" id="PF02401">
    <property type="entry name" value="LYTB"/>
    <property type="match status" value="1"/>
</dbReference>
<dbReference type="NCBIfam" id="TIGR00216">
    <property type="entry name" value="ispH_lytB"/>
    <property type="match status" value="1"/>
</dbReference>